<feature type="region of interest" description="Disordered" evidence="2">
    <location>
        <begin position="57"/>
        <end position="105"/>
    </location>
</feature>
<dbReference type="CDD" id="cd00067">
    <property type="entry name" value="GAL4"/>
    <property type="match status" value="1"/>
</dbReference>
<reference evidence="4" key="1">
    <citation type="submission" date="2023-03" db="EMBL/GenBank/DDBJ databases">
        <title>Massive genome expansion in bonnet fungi (Mycena s.s.) driven by repeated elements and novel gene families across ecological guilds.</title>
        <authorList>
            <consortium name="Lawrence Berkeley National Laboratory"/>
            <person name="Harder C.B."/>
            <person name="Miyauchi S."/>
            <person name="Viragh M."/>
            <person name="Kuo A."/>
            <person name="Thoen E."/>
            <person name="Andreopoulos B."/>
            <person name="Lu D."/>
            <person name="Skrede I."/>
            <person name="Drula E."/>
            <person name="Henrissat B."/>
            <person name="Morin E."/>
            <person name="Kohler A."/>
            <person name="Barry K."/>
            <person name="LaButti K."/>
            <person name="Morin E."/>
            <person name="Salamov A."/>
            <person name="Lipzen A."/>
            <person name="Mereny Z."/>
            <person name="Hegedus B."/>
            <person name="Baldrian P."/>
            <person name="Stursova M."/>
            <person name="Weitz H."/>
            <person name="Taylor A."/>
            <person name="Grigoriev I.V."/>
            <person name="Nagy L.G."/>
            <person name="Martin F."/>
            <person name="Kauserud H."/>
        </authorList>
    </citation>
    <scope>NUCLEOTIDE SEQUENCE</scope>
    <source>
        <strain evidence="4">CBHHK173m</strain>
    </source>
</reference>
<keyword evidence="1" id="KW-0539">Nucleus</keyword>
<accession>A0AAD6TUR6</accession>
<organism evidence="4 5">
    <name type="scientific">Mycena belliarum</name>
    <dbReference type="NCBI Taxonomy" id="1033014"/>
    <lineage>
        <taxon>Eukaryota</taxon>
        <taxon>Fungi</taxon>
        <taxon>Dikarya</taxon>
        <taxon>Basidiomycota</taxon>
        <taxon>Agaricomycotina</taxon>
        <taxon>Agaricomycetes</taxon>
        <taxon>Agaricomycetidae</taxon>
        <taxon>Agaricales</taxon>
        <taxon>Marasmiineae</taxon>
        <taxon>Mycenaceae</taxon>
        <taxon>Mycena</taxon>
    </lineage>
</organism>
<dbReference type="Gene3D" id="4.10.240.10">
    <property type="entry name" value="Zn(2)-C6 fungal-type DNA-binding domain"/>
    <property type="match status" value="1"/>
</dbReference>
<evidence type="ECO:0000259" key="3">
    <source>
        <dbReference type="PROSITE" id="PS50048"/>
    </source>
</evidence>
<dbReference type="Pfam" id="PF00172">
    <property type="entry name" value="Zn_clus"/>
    <property type="match status" value="1"/>
</dbReference>
<comment type="caution">
    <text evidence="4">The sequence shown here is derived from an EMBL/GenBank/DDBJ whole genome shotgun (WGS) entry which is preliminary data.</text>
</comment>
<dbReference type="EMBL" id="JARJCN010000067">
    <property type="protein sequence ID" value="KAJ7078315.1"/>
    <property type="molecule type" value="Genomic_DNA"/>
</dbReference>
<protein>
    <recommendedName>
        <fullName evidence="3">Zn(2)-C6 fungal-type domain-containing protein</fullName>
    </recommendedName>
</protein>
<dbReference type="InterPro" id="IPR036864">
    <property type="entry name" value="Zn2-C6_fun-type_DNA-bd_sf"/>
</dbReference>
<name>A0AAD6TUR6_9AGAR</name>
<dbReference type="PROSITE" id="PS00463">
    <property type="entry name" value="ZN2_CY6_FUNGAL_1"/>
    <property type="match status" value="1"/>
</dbReference>
<evidence type="ECO:0000256" key="1">
    <source>
        <dbReference type="ARBA" id="ARBA00023242"/>
    </source>
</evidence>
<dbReference type="InterPro" id="IPR050797">
    <property type="entry name" value="Carb_Metab_Trans_Reg"/>
</dbReference>
<dbReference type="GO" id="GO:0000981">
    <property type="term" value="F:DNA-binding transcription factor activity, RNA polymerase II-specific"/>
    <property type="evidence" value="ECO:0007669"/>
    <property type="project" value="InterPro"/>
</dbReference>
<proteinExistence type="predicted"/>
<dbReference type="SMART" id="SM00066">
    <property type="entry name" value="GAL4"/>
    <property type="match status" value="1"/>
</dbReference>
<evidence type="ECO:0000313" key="5">
    <source>
        <dbReference type="Proteomes" id="UP001222325"/>
    </source>
</evidence>
<dbReference type="SUPFAM" id="SSF57701">
    <property type="entry name" value="Zn2/Cys6 DNA-binding domain"/>
    <property type="match status" value="1"/>
</dbReference>
<feature type="compositionally biased region" description="Low complexity" evidence="2">
    <location>
        <begin position="70"/>
        <end position="80"/>
    </location>
</feature>
<dbReference type="AlphaFoldDB" id="A0AAD6TUR6"/>
<evidence type="ECO:0000256" key="2">
    <source>
        <dbReference type="SAM" id="MobiDB-lite"/>
    </source>
</evidence>
<dbReference type="Proteomes" id="UP001222325">
    <property type="component" value="Unassembled WGS sequence"/>
</dbReference>
<dbReference type="PROSITE" id="PS50048">
    <property type="entry name" value="ZN2_CY6_FUNGAL_2"/>
    <property type="match status" value="1"/>
</dbReference>
<feature type="domain" description="Zn(2)-C6 fungal-type" evidence="3">
    <location>
        <begin position="21"/>
        <end position="55"/>
    </location>
</feature>
<dbReference type="GO" id="GO:0008270">
    <property type="term" value="F:zinc ion binding"/>
    <property type="evidence" value="ECO:0007669"/>
    <property type="project" value="InterPro"/>
</dbReference>
<dbReference type="PANTHER" id="PTHR31668">
    <property type="entry name" value="GLUCOSE TRANSPORT TRANSCRIPTION REGULATOR RGT1-RELATED-RELATED"/>
    <property type="match status" value="1"/>
</dbReference>
<feature type="compositionally biased region" description="Polar residues" evidence="2">
    <location>
        <begin position="91"/>
        <end position="101"/>
    </location>
</feature>
<sequence>MSSPAASSSKPVAKRRRAYVACVTCRKRKIKCVTASDADDDPCTRCKKKGIPCEFIAVPDEDESSPGPGPTTSSGYTDTSQGARLNPASPYPQQDISSYPYNPNLADYQLPPHPPTYAAGHARGSASHTQLYYGQHGAPFYNSASSQPPATYAPGAGTGGGFSSGPYYASNADYPYATQFSTGDPAYLQWSQGMPPTASVRLARAIAAQTLTRSIVADFRKTNY</sequence>
<keyword evidence="5" id="KW-1185">Reference proteome</keyword>
<evidence type="ECO:0000313" key="4">
    <source>
        <dbReference type="EMBL" id="KAJ7078315.1"/>
    </source>
</evidence>
<gene>
    <name evidence="4" type="ORF">B0H15DRAFT_1025914</name>
</gene>
<dbReference type="InterPro" id="IPR001138">
    <property type="entry name" value="Zn2Cys6_DnaBD"/>
</dbReference>